<feature type="transmembrane region" description="Helical" evidence="6">
    <location>
        <begin position="126"/>
        <end position="143"/>
    </location>
</feature>
<evidence type="ECO:0000256" key="3">
    <source>
        <dbReference type="ARBA" id="ARBA00022692"/>
    </source>
</evidence>
<dbReference type="RefSeq" id="WP_120072593.1">
    <property type="nucleotide sequence ID" value="NZ_CP126113.1"/>
</dbReference>
<dbReference type="PANTHER" id="PTHR30509:SF27">
    <property type="entry name" value="UPF0421 PROTEIN YGAE"/>
    <property type="match status" value="1"/>
</dbReference>
<keyword evidence="3 6" id="KW-0812">Transmembrane</keyword>
<dbReference type="OrthoDB" id="1653617at2"/>
<gene>
    <name evidence="7" type="ORF">D4N35_008865</name>
</gene>
<reference evidence="7" key="1">
    <citation type="submission" date="2018-12" db="EMBL/GenBank/DDBJ databases">
        <authorList>
            <person name="Sun L."/>
            <person name="Chen Z."/>
        </authorList>
    </citation>
    <scope>NUCLEOTIDE SEQUENCE [LARGE SCALE GENOMIC DNA]</scope>
    <source>
        <strain evidence="7">DSM 16012</strain>
    </source>
</reference>
<keyword evidence="2" id="KW-1003">Cell membrane</keyword>
<feature type="transmembrane region" description="Helical" evidence="6">
    <location>
        <begin position="63"/>
        <end position="89"/>
    </location>
</feature>
<accession>A0A443IU42</accession>
<dbReference type="AlphaFoldDB" id="A0A443IU42"/>
<dbReference type="GO" id="GO:0005886">
    <property type="term" value="C:plasma membrane"/>
    <property type="evidence" value="ECO:0007669"/>
    <property type="project" value="UniProtKB-SubCell"/>
</dbReference>
<dbReference type="Pfam" id="PF06081">
    <property type="entry name" value="ArAE_1"/>
    <property type="match status" value="1"/>
</dbReference>
<evidence type="ECO:0000256" key="6">
    <source>
        <dbReference type="SAM" id="Phobius"/>
    </source>
</evidence>
<comment type="subcellular location">
    <subcellularLocation>
        <location evidence="1">Cell membrane</location>
        <topology evidence="1">Multi-pass membrane protein</topology>
    </subcellularLocation>
</comment>
<keyword evidence="5 6" id="KW-0472">Membrane</keyword>
<evidence type="ECO:0000256" key="5">
    <source>
        <dbReference type="ARBA" id="ARBA00023136"/>
    </source>
</evidence>
<comment type="caution">
    <text evidence="7">The sequence shown here is derived from an EMBL/GenBank/DDBJ whole genome shotgun (WGS) entry which is preliminary data.</text>
</comment>
<sequence>MKLGARMLKTGIAITLALYIAELLNMPSPIFTGIAAIFAIQPTIYRSYLSVVEQVQGNIIGALLAITFYLLFGSHLLIVGLAAIVAIVIMVKLKLENSIRLALVTIIVIMEAPAEQFLYFASLRTFSIFIGILSAFVVNLIFLPPKYETKLFQSISDVTEDILKWIRLTTRFASEDQLLKKDIGSIKKRLTQVNQLYSMYEEERRYFKKSGLAKIRKLVIYRQMIQVTQKSFDILKLQQKYENILYKLPEHLQAATRERLDYLLGYHEQLLLKYLGKVRQEAELDEAFYGETDRDQLRDSFISEIRKSDPEDVFQPYHLMRILSGIIEYEEQLEQLDKLIRSYQTYHEDESRVDIGK</sequence>
<dbReference type="InterPro" id="IPR010343">
    <property type="entry name" value="ArAE_1"/>
</dbReference>
<evidence type="ECO:0000313" key="7">
    <source>
        <dbReference type="EMBL" id="RWR11223.1"/>
    </source>
</evidence>
<dbReference type="EMBL" id="QYTU02000016">
    <property type="protein sequence ID" value="RWR11223.1"/>
    <property type="molecule type" value="Genomic_DNA"/>
</dbReference>
<evidence type="ECO:0000256" key="2">
    <source>
        <dbReference type="ARBA" id="ARBA00022475"/>
    </source>
</evidence>
<proteinExistence type="predicted"/>
<evidence type="ECO:0000256" key="4">
    <source>
        <dbReference type="ARBA" id="ARBA00022989"/>
    </source>
</evidence>
<name>A0A443IU42_9BACI</name>
<keyword evidence="8" id="KW-1185">Reference proteome</keyword>
<dbReference type="PANTHER" id="PTHR30509">
    <property type="entry name" value="P-HYDROXYBENZOIC ACID EFFLUX PUMP SUBUNIT-RELATED"/>
    <property type="match status" value="1"/>
</dbReference>
<evidence type="ECO:0000256" key="1">
    <source>
        <dbReference type="ARBA" id="ARBA00004651"/>
    </source>
</evidence>
<protein>
    <submittedName>
        <fullName evidence="7">Aromatic acid exporter family protein</fullName>
    </submittedName>
</protein>
<keyword evidence="4 6" id="KW-1133">Transmembrane helix</keyword>
<feature type="transmembrane region" description="Helical" evidence="6">
    <location>
        <begin position="101"/>
        <end position="120"/>
    </location>
</feature>
<dbReference type="Proteomes" id="UP000273811">
    <property type="component" value="Unassembled WGS sequence"/>
</dbReference>
<organism evidence="7 8">
    <name type="scientific">Siminovitchia fortis</name>
    <dbReference type="NCBI Taxonomy" id="254758"/>
    <lineage>
        <taxon>Bacteria</taxon>
        <taxon>Bacillati</taxon>
        <taxon>Bacillota</taxon>
        <taxon>Bacilli</taxon>
        <taxon>Bacillales</taxon>
        <taxon>Bacillaceae</taxon>
        <taxon>Siminovitchia</taxon>
    </lineage>
</organism>
<evidence type="ECO:0000313" key="8">
    <source>
        <dbReference type="Proteomes" id="UP000273811"/>
    </source>
</evidence>
<dbReference type="GeneID" id="56391068"/>